<sequence length="512" mass="56771">MGISRRDGFVCTEDYPVVETKAGKVHGYVDGDVFCFRGLEYARAGRFQEPRPLEPWEGIRYAFDYGYGCPEMTYSLEGKAPGGSLLISQRFWNMSEQVQNMNIWTRSIEAGRKRPVMVWMHGGGFAGGSASQLYSYEGWEMAHTYDVVVVTVNHRLNMLGFLDLSSFGEKYRHTGNLGMADLIAALRWVRQNIAAFGGDPDNVTIYGQSGGGGKVTTLMQMPEADGLYHKVIAQSGVMRVGPSSERSGELAQRAVKKLGLSRENIAEIETMPYNRLSAAVTSVTEEMGLQKFGAGWAPVPDGEYFIGNAFDKGFRKETEDIPMIVGSCLAEFDPSPVGDKSKWTDDQRRKVVSERFGKEADRVIAVFAKAYPGIDPSYAAAIDRRVRPAVLDFTAIRNRDARAPIYNYVFAFESTFLGGQLPGHNGDLHFMFHNAYGQEAMRKENVTGPLQDAMAGAWARFAETGNPNGDDLPRWDAYTQEHNAAMIYGDRNSMVIGHDRELQEILASLPGD</sequence>
<organism evidence="5 6">
    <name type="scientific">Candidatus Eisenbergiella merdavium</name>
    <dbReference type="NCBI Taxonomy" id="2838551"/>
    <lineage>
        <taxon>Bacteria</taxon>
        <taxon>Bacillati</taxon>
        <taxon>Bacillota</taxon>
        <taxon>Clostridia</taxon>
        <taxon>Lachnospirales</taxon>
        <taxon>Lachnospiraceae</taxon>
        <taxon>Eisenbergiella</taxon>
    </lineage>
</organism>
<dbReference type="AlphaFoldDB" id="A0A9D2ND86"/>
<reference evidence="5" key="2">
    <citation type="submission" date="2021-04" db="EMBL/GenBank/DDBJ databases">
        <authorList>
            <person name="Gilroy R."/>
        </authorList>
    </citation>
    <scope>NUCLEOTIDE SEQUENCE</scope>
    <source>
        <strain evidence="5">USAMLcec2-132</strain>
    </source>
</reference>
<dbReference type="InterPro" id="IPR019826">
    <property type="entry name" value="Carboxylesterase_B_AS"/>
</dbReference>
<protein>
    <recommendedName>
        <fullName evidence="3">Carboxylic ester hydrolase</fullName>
        <ecNumber evidence="3">3.1.1.-</ecNumber>
    </recommendedName>
</protein>
<reference evidence="5" key="1">
    <citation type="journal article" date="2021" name="PeerJ">
        <title>Extensive microbial diversity within the chicken gut microbiome revealed by metagenomics and culture.</title>
        <authorList>
            <person name="Gilroy R."/>
            <person name="Ravi A."/>
            <person name="Getino M."/>
            <person name="Pursley I."/>
            <person name="Horton D.L."/>
            <person name="Alikhan N.F."/>
            <person name="Baker D."/>
            <person name="Gharbi K."/>
            <person name="Hall N."/>
            <person name="Watson M."/>
            <person name="Adriaenssens E.M."/>
            <person name="Foster-Nyarko E."/>
            <person name="Jarju S."/>
            <person name="Secka A."/>
            <person name="Antonio M."/>
            <person name="Oren A."/>
            <person name="Chaudhuri R.R."/>
            <person name="La Ragione R."/>
            <person name="Hildebrand F."/>
            <person name="Pallen M.J."/>
        </authorList>
    </citation>
    <scope>NUCLEOTIDE SEQUENCE</scope>
    <source>
        <strain evidence="5">USAMLcec2-132</strain>
    </source>
</reference>
<dbReference type="Gene3D" id="3.40.50.1820">
    <property type="entry name" value="alpha/beta hydrolase"/>
    <property type="match status" value="1"/>
</dbReference>
<evidence type="ECO:0000259" key="4">
    <source>
        <dbReference type="Pfam" id="PF00135"/>
    </source>
</evidence>
<dbReference type="InterPro" id="IPR029058">
    <property type="entry name" value="AB_hydrolase_fold"/>
</dbReference>
<dbReference type="SUPFAM" id="SSF53474">
    <property type="entry name" value="alpha/beta-Hydrolases"/>
    <property type="match status" value="1"/>
</dbReference>
<dbReference type="InterPro" id="IPR002018">
    <property type="entry name" value="CarbesteraseB"/>
</dbReference>
<dbReference type="PANTHER" id="PTHR11559">
    <property type="entry name" value="CARBOXYLESTERASE"/>
    <property type="match status" value="1"/>
</dbReference>
<evidence type="ECO:0000313" key="5">
    <source>
        <dbReference type="EMBL" id="HJC22329.1"/>
    </source>
</evidence>
<gene>
    <name evidence="5" type="ORF">H9761_01320</name>
</gene>
<proteinExistence type="inferred from homology"/>
<comment type="caution">
    <text evidence="5">The sequence shown here is derived from an EMBL/GenBank/DDBJ whole genome shotgun (WGS) entry which is preliminary data.</text>
</comment>
<evidence type="ECO:0000256" key="1">
    <source>
        <dbReference type="ARBA" id="ARBA00005964"/>
    </source>
</evidence>
<evidence type="ECO:0000313" key="6">
    <source>
        <dbReference type="Proteomes" id="UP000823891"/>
    </source>
</evidence>
<evidence type="ECO:0000256" key="2">
    <source>
        <dbReference type="ARBA" id="ARBA00022801"/>
    </source>
</evidence>
<keyword evidence="2 3" id="KW-0378">Hydrolase</keyword>
<dbReference type="PROSITE" id="PS00122">
    <property type="entry name" value="CARBOXYLESTERASE_B_1"/>
    <property type="match status" value="1"/>
</dbReference>
<dbReference type="InterPro" id="IPR050309">
    <property type="entry name" value="Type-B_Carboxylest/Lipase"/>
</dbReference>
<feature type="domain" description="Carboxylesterase type B" evidence="4">
    <location>
        <begin position="15"/>
        <end position="492"/>
    </location>
</feature>
<dbReference type="GO" id="GO:0016787">
    <property type="term" value="F:hydrolase activity"/>
    <property type="evidence" value="ECO:0007669"/>
    <property type="project" value="UniProtKB-KW"/>
</dbReference>
<evidence type="ECO:0000256" key="3">
    <source>
        <dbReference type="RuleBase" id="RU361235"/>
    </source>
</evidence>
<dbReference type="Proteomes" id="UP000823891">
    <property type="component" value="Unassembled WGS sequence"/>
</dbReference>
<dbReference type="EMBL" id="DWWS01000007">
    <property type="protein sequence ID" value="HJC22329.1"/>
    <property type="molecule type" value="Genomic_DNA"/>
</dbReference>
<accession>A0A9D2ND86</accession>
<comment type="similarity">
    <text evidence="1 3">Belongs to the type-B carboxylesterase/lipase family.</text>
</comment>
<dbReference type="Pfam" id="PF00135">
    <property type="entry name" value="COesterase"/>
    <property type="match status" value="1"/>
</dbReference>
<name>A0A9D2ND86_9FIRM</name>
<dbReference type="EC" id="3.1.1.-" evidence="3"/>